<sequence length="178" mass="20605">MKFYRVIMSSVIVVIFFSQFTAVEAAKAKEVKIKKQFIIDLIKKKKALEMLVNRSKGLTLIHHIDTDGYTSITSKHLCKNSLIKELKYIRERLVSQVTYIDEEGATELWCKYQGEQVKCAFGQTGEGFTTTEFWFDKIANSVTLRVVFIRNSTYRQEAKEKSFSQKSYNSNKNKKCAN</sequence>
<proteinExistence type="predicted"/>
<dbReference type="AlphaFoldDB" id="A0A3B0YE07"/>
<evidence type="ECO:0000313" key="1">
    <source>
        <dbReference type="EMBL" id="VAW73542.1"/>
    </source>
</evidence>
<organism evidence="1">
    <name type="scientific">hydrothermal vent metagenome</name>
    <dbReference type="NCBI Taxonomy" id="652676"/>
    <lineage>
        <taxon>unclassified sequences</taxon>
        <taxon>metagenomes</taxon>
        <taxon>ecological metagenomes</taxon>
    </lineage>
</organism>
<gene>
    <name evidence="1" type="ORF">MNBD_GAMMA12-2188</name>
</gene>
<dbReference type="EMBL" id="UOFL01000045">
    <property type="protein sequence ID" value="VAW73542.1"/>
    <property type="molecule type" value="Genomic_DNA"/>
</dbReference>
<accession>A0A3B0YE07</accession>
<name>A0A3B0YE07_9ZZZZ</name>
<reference evidence="1" key="1">
    <citation type="submission" date="2018-06" db="EMBL/GenBank/DDBJ databases">
        <authorList>
            <person name="Zhirakovskaya E."/>
        </authorList>
    </citation>
    <scope>NUCLEOTIDE SEQUENCE</scope>
</reference>
<protein>
    <submittedName>
        <fullName evidence="1">Uncharacterized protein</fullName>
    </submittedName>
</protein>